<dbReference type="OrthoDB" id="1713704at2759"/>
<protein>
    <recommendedName>
        <fullName evidence="1">Integrase catalytic domain-containing protein</fullName>
    </recommendedName>
</protein>
<dbReference type="EMBL" id="QJKJ01000175">
    <property type="protein sequence ID" value="RDY13926.1"/>
    <property type="molecule type" value="Genomic_DNA"/>
</dbReference>
<feature type="domain" description="Integrase catalytic" evidence="1">
    <location>
        <begin position="3"/>
        <end position="75"/>
    </location>
</feature>
<dbReference type="PANTHER" id="PTHR47266">
    <property type="entry name" value="ENDONUCLEASE-RELATED"/>
    <property type="match status" value="1"/>
</dbReference>
<feature type="non-terminal residue" evidence="2">
    <location>
        <position position="1"/>
    </location>
</feature>
<dbReference type="Pfam" id="PF00665">
    <property type="entry name" value="rve"/>
    <property type="match status" value="1"/>
</dbReference>
<dbReference type="AlphaFoldDB" id="A0A371IFT8"/>
<name>A0A371IFT8_MUCPR</name>
<keyword evidence="3" id="KW-1185">Reference proteome</keyword>
<dbReference type="InterPro" id="IPR012337">
    <property type="entry name" value="RNaseH-like_sf"/>
</dbReference>
<dbReference type="Gene3D" id="3.30.420.10">
    <property type="entry name" value="Ribonuclease H-like superfamily/Ribonuclease H"/>
    <property type="match status" value="1"/>
</dbReference>
<dbReference type="GO" id="GO:0015074">
    <property type="term" value="P:DNA integration"/>
    <property type="evidence" value="ECO:0007669"/>
    <property type="project" value="InterPro"/>
</dbReference>
<accession>A0A371IFT8</accession>
<comment type="caution">
    <text evidence="2">The sequence shown here is derived from an EMBL/GenBank/DDBJ whole genome shotgun (WGS) entry which is preliminary data.</text>
</comment>
<dbReference type="SUPFAM" id="SSF53098">
    <property type="entry name" value="Ribonuclease H-like"/>
    <property type="match status" value="1"/>
</dbReference>
<dbReference type="InterPro" id="IPR052160">
    <property type="entry name" value="Gypsy_RT_Integrase-like"/>
</dbReference>
<dbReference type="InterPro" id="IPR001584">
    <property type="entry name" value="Integrase_cat-core"/>
</dbReference>
<gene>
    <name evidence="2" type="ORF">CR513_01089</name>
</gene>
<reference evidence="2" key="1">
    <citation type="submission" date="2018-05" db="EMBL/GenBank/DDBJ databases">
        <title>Draft genome of Mucuna pruriens seed.</title>
        <authorList>
            <person name="Nnadi N.E."/>
            <person name="Vos R."/>
            <person name="Hasami M.H."/>
            <person name="Devisetty U.K."/>
            <person name="Aguiy J.C."/>
        </authorList>
    </citation>
    <scope>NUCLEOTIDE SEQUENCE [LARGE SCALE GENOMIC DNA]</scope>
    <source>
        <strain evidence="2">JCA_2017</strain>
    </source>
</reference>
<dbReference type="Proteomes" id="UP000257109">
    <property type="component" value="Unassembled WGS sequence"/>
</dbReference>
<proteinExistence type="predicted"/>
<organism evidence="2 3">
    <name type="scientific">Mucuna pruriens</name>
    <name type="common">Velvet bean</name>
    <name type="synonym">Dolichos pruriens</name>
    <dbReference type="NCBI Taxonomy" id="157652"/>
    <lineage>
        <taxon>Eukaryota</taxon>
        <taxon>Viridiplantae</taxon>
        <taxon>Streptophyta</taxon>
        <taxon>Embryophyta</taxon>
        <taxon>Tracheophyta</taxon>
        <taxon>Spermatophyta</taxon>
        <taxon>Magnoliopsida</taxon>
        <taxon>eudicotyledons</taxon>
        <taxon>Gunneridae</taxon>
        <taxon>Pentapetalae</taxon>
        <taxon>rosids</taxon>
        <taxon>fabids</taxon>
        <taxon>Fabales</taxon>
        <taxon>Fabaceae</taxon>
        <taxon>Papilionoideae</taxon>
        <taxon>50 kb inversion clade</taxon>
        <taxon>NPAAA clade</taxon>
        <taxon>indigoferoid/millettioid clade</taxon>
        <taxon>Phaseoleae</taxon>
        <taxon>Mucuna</taxon>
    </lineage>
</organism>
<dbReference type="GO" id="GO:0003676">
    <property type="term" value="F:nucleic acid binding"/>
    <property type="evidence" value="ECO:0007669"/>
    <property type="project" value="InterPro"/>
</dbReference>
<evidence type="ECO:0000313" key="3">
    <source>
        <dbReference type="Proteomes" id="UP000257109"/>
    </source>
</evidence>
<sequence>MWPFRVSNGYSYILLVVHYVSRWVEAIATKTNDAMVVVDFLKSNIFCQFGVLKALISDQGSHFCNRAMSSLLNKTRADSLRTLFGHIELHTELCWGCPPIGLSLAVKQCNLAYDQAGEQRKFQLEELDKLCLEAYENSWIYKQKVNFEKRAPSRPESTPIQFTFKAHFSRTKR</sequence>
<evidence type="ECO:0000313" key="2">
    <source>
        <dbReference type="EMBL" id="RDY13926.1"/>
    </source>
</evidence>
<evidence type="ECO:0000259" key="1">
    <source>
        <dbReference type="Pfam" id="PF00665"/>
    </source>
</evidence>
<dbReference type="InterPro" id="IPR036397">
    <property type="entry name" value="RNaseH_sf"/>
</dbReference>